<reference evidence="3 4" key="1">
    <citation type="submission" date="2016-07" db="EMBL/GenBank/DDBJ databases">
        <title>Genome sequencing of Vibrio scophthalmi strain VS-05, an isolated from Paralichthys olivaceus.</title>
        <authorList>
            <person name="Han H.-J."/>
        </authorList>
    </citation>
    <scope>NUCLEOTIDE SEQUENCE [LARGE SCALE GENOMIC DNA]</scope>
    <source>
        <strain evidence="3 4">VS-05</strain>
    </source>
</reference>
<dbReference type="InterPro" id="IPR025738">
    <property type="entry name" value="BatD"/>
</dbReference>
<sequence>MVIFKHRTLLALMMTLVSLLAFTSNAFAANLWAVVKSNQVTQAEVFQLRLIFDEKVDADAIDFKPLEANFFLGQPSFASSLNFTNGKRSSSSEWTIALKAKSLGQLTIPAFEIEGSYSQPIEMTVNADTDLPKQNDLVEIQSQLSRSTLYPDQSAELTTRLIFKADLRRLQNPNFIAPTALNNSPGLSVTEQGKAKQTTQVINGVEVTVFEQRFLVTAEQAGHYTLNSLGFSATLVHGSNRTGSTKLIPINIAPEAFPLEVKAKPQGFGKQWIPTPSLDLTQRWLDADGNVLSTVSKDKNNSELKVTVGDSITRELTLTVEGLAPERFPQFIVNYPSAIRQYAEKPQYTQLADGNFKMTVKQVLIAQKSGQYVLPNIDLEWWNTASDRKVVTSLNALSLTIEPNELSAAPAVVTPPSLPTHSVVVEYDRGYWPYLTALFALLWITTLSWYIKTRLGRQKEAPHLSSAEHDTTKTILIAIERQDAPRIQHLIGVWLAERECQDSPLIDKIKTELEAMNNHIYGGGDSVWSNAQLIKLIKQLAKQTPMKKQQPSQLAKL</sequence>
<dbReference type="EMBL" id="CP016415">
    <property type="protein sequence ID" value="ANU38655.1"/>
    <property type="molecule type" value="Genomic_DNA"/>
</dbReference>
<evidence type="ECO:0000313" key="3">
    <source>
        <dbReference type="EMBL" id="ANU38655.1"/>
    </source>
</evidence>
<name>A0A1C7FF13_9VIBR</name>
<dbReference type="AlphaFoldDB" id="A0A1C7FF13"/>
<organism evidence="3 4">
    <name type="scientific">Vibrio scophthalmi</name>
    <dbReference type="NCBI Taxonomy" id="45658"/>
    <lineage>
        <taxon>Bacteria</taxon>
        <taxon>Pseudomonadati</taxon>
        <taxon>Pseudomonadota</taxon>
        <taxon>Gammaproteobacteria</taxon>
        <taxon>Vibrionales</taxon>
        <taxon>Vibrionaceae</taxon>
        <taxon>Vibrio</taxon>
    </lineage>
</organism>
<dbReference type="STRING" id="45658.VSVS12_04152"/>
<proteinExistence type="predicted"/>
<dbReference type="PATRIC" id="fig|45658.7.peg.3578"/>
<keyword evidence="1" id="KW-0472">Membrane</keyword>
<gene>
    <name evidence="3" type="ORF">VSVS05_03618</name>
</gene>
<feature type="signal peptide" evidence="2">
    <location>
        <begin position="1"/>
        <end position="28"/>
    </location>
</feature>
<evidence type="ECO:0000256" key="2">
    <source>
        <dbReference type="SAM" id="SignalP"/>
    </source>
</evidence>
<dbReference type="Pfam" id="PF13584">
    <property type="entry name" value="BatD"/>
    <property type="match status" value="1"/>
</dbReference>
<keyword evidence="1" id="KW-1133">Transmembrane helix</keyword>
<dbReference type="PANTHER" id="PTHR40940:SF1">
    <property type="entry name" value="PROTEIN BATD"/>
    <property type="match status" value="1"/>
</dbReference>
<dbReference type="RefSeq" id="WP_065546404.1">
    <property type="nucleotide sequence ID" value="NZ_CP016415.1"/>
</dbReference>
<evidence type="ECO:0000313" key="4">
    <source>
        <dbReference type="Proteomes" id="UP000092528"/>
    </source>
</evidence>
<keyword evidence="4" id="KW-1185">Reference proteome</keyword>
<feature type="transmembrane region" description="Helical" evidence="1">
    <location>
        <begin position="431"/>
        <end position="451"/>
    </location>
</feature>
<feature type="chain" id="PRO_5008885624" description="Protein BatD" evidence="2">
    <location>
        <begin position="29"/>
        <end position="557"/>
    </location>
</feature>
<evidence type="ECO:0008006" key="5">
    <source>
        <dbReference type="Google" id="ProtNLM"/>
    </source>
</evidence>
<accession>A0A1C7FF13</accession>
<protein>
    <recommendedName>
        <fullName evidence="5">Protein BatD</fullName>
    </recommendedName>
</protein>
<dbReference type="PANTHER" id="PTHR40940">
    <property type="entry name" value="PROTEIN BATD-RELATED"/>
    <property type="match status" value="1"/>
</dbReference>
<keyword evidence="1" id="KW-0812">Transmembrane</keyword>
<evidence type="ECO:0000256" key="1">
    <source>
        <dbReference type="SAM" id="Phobius"/>
    </source>
</evidence>
<keyword evidence="2" id="KW-0732">Signal</keyword>
<dbReference type="Proteomes" id="UP000092528">
    <property type="component" value="Chromosome 2"/>
</dbReference>